<feature type="domain" description="Peptidase S49" evidence="8">
    <location>
        <begin position="137"/>
        <end position="291"/>
    </location>
</feature>
<dbReference type="SUPFAM" id="SSF52096">
    <property type="entry name" value="ClpP/crotonase"/>
    <property type="match status" value="2"/>
</dbReference>
<evidence type="ECO:0000256" key="4">
    <source>
        <dbReference type="ARBA" id="ARBA00022801"/>
    </source>
</evidence>
<evidence type="ECO:0000256" key="7">
    <source>
        <dbReference type="SAM" id="Phobius"/>
    </source>
</evidence>
<evidence type="ECO:0000256" key="2">
    <source>
        <dbReference type="ARBA" id="ARBA00008683"/>
    </source>
</evidence>
<dbReference type="CDD" id="cd07023">
    <property type="entry name" value="S49_Sppa_N_C"/>
    <property type="match status" value="1"/>
</dbReference>
<dbReference type="CDD" id="cd07018">
    <property type="entry name" value="S49_SppA_67K_type"/>
    <property type="match status" value="1"/>
</dbReference>
<name>A0ABY7ANM8_9ALTE</name>
<proteinExistence type="inferred from homology"/>
<feature type="domain" description="Peptidase S49" evidence="8">
    <location>
        <begin position="394"/>
        <end position="543"/>
    </location>
</feature>
<accession>A0ABY7ANM8</accession>
<dbReference type="InterPro" id="IPR047217">
    <property type="entry name" value="S49_SppA_67K_type_N"/>
</dbReference>
<dbReference type="EMBL" id="CP109965">
    <property type="protein sequence ID" value="WAJ70905.1"/>
    <property type="molecule type" value="Genomic_DNA"/>
</dbReference>
<dbReference type="Gene3D" id="3.90.226.10">
    <property type="entry name" value="2-enoyl-CoA Hydratase, Chain A, domain 1"/>
    <property type="match status" value="3"/>
</dbReference>
<organism evidence="9 10">
    <name type="scientific">Catenovulum adriaticum</name>
    <dbReference type="NCBI Taxonomy" id="2984846"/>
    <lineage>
        <taxon>Bacteria</taxon>
        <taxon>Pseudomonadati</taxon>
        <taxon>Pseudomonadota</taxon>
        <taxon>Gammaproteobacteria</taxon>
        <taxon>Alteromonadales</taxon>
        <taxon>Alteromonadaceae</taxon>
        <taxon>Catenovulum</taxon>
    </lineage>
</organism>
<evidence type="ECO:0000259" key="8">
    <source>
        <dbReference type="Pfam" id="PF01343"/>
    </source>
</evidence>
<dbReference type="Proteomes" id="UP001163726">
    <property type="component" value="Chromosome"/>
</dbReference>
<evidence type="ECO:0000313" key="9">
    <source>
        <dbReference type="EMBL" id="WAJ70905.1"/>
    </source>
</evidence>
<dbReference type="InterPro" id="IPR029045">
    <property type="entry name" value="ClpP/crotonase-like_dom_sf"/>
</dbReference>
<keyword evidence="7" id="KW-1133">Transmembrane helix</keyword>
<dbReference type="NCBIfam" id="TIGR00706">
    <property type="entry name" value="SppA_dom"/>
    <property type="match status" value="1"/>
</dbReference>
<dbReference type="PIRSF" id="PIRSF001217">
    <property type="entry name" value="Protease_4_SppA"/>
    <property type="match status" value="1"/>
</dbReference>
<dbReference type="PANTHER" id="PTHR33209:SF1">
    <property type="entry name" value="PEPTIDASE S49 DOMAIN-CONTAINING PROTEIN"/>
    <property type="match status" value="1"/>
</dbReference>
<evidence type="ECO:0000256" key="5">
    <source>
        <dbReference type="ARBA" id="ARBA00022825"/>
    </source>
</evidence>
<dbReference type="InterPro" id="IPR004635">
    <property type="entry name" value="Pept_S49_SppA"/>
</dbReference>
<dbReference type="InterPro" id="IPR047272">
    <property type="entry name" value="S49_SppA_C"/>
</dbReference>
<evidence type="ECO:0000313" key="10">
    <source>
        <dbReference type="Proteomes" id="UP001163726"/>
    </source>
</evidence>
<keyword evidence="5" id="KW-0720">Serine protease</keyword>
<dbReference type="NCBIfam" id="TIGR00705">
    <property type="entry name" value="SppA_67K"/>
    <property type="match status" value="1"/>
</dbReference>
<keyword evidence="4" id="KW-0378">Hydrolase</keyword>
<evidence type="ECO:0000256" key="3">
    <source>
        <dbReference type="ARBA" id="ARBA00022670"/>
    </source>
</evidence>
<comment type="similarity">
    <text evidence="2">Belongs to the peptidase S49 family.</text>
</comment>
<keyword evidence="7" id="KW-0812">Transmembrane</keyword>
<keyword evidence="6 7" id="KW-0472">Membrane</keyword>
<comment type="subcellular location">
    <subcellularLocation>
        <location evidence="1">Membrane</location>
    </subcellularLocation>
</comment>
<sequence>MSTKNGVSRLFSALWGSINFTRKLLLNLLFFGVIAVIIVVISTDKQTFTVPDKTALLLDLSGNIVEQKQTVNPIDNIMMQASGSPNQPAETLLSDVLNTLDAAKTDSRIKAIVLDLKNMTGAGLNKLEAIGDKLNQFKATGKPVYAIGDYYTKSQYFLASYADEIILHPMGFVLLDGFSNYQLYYKSALEKLKVSTHIFRVGTYKSFVEPYIRDDMSEAAKTASKDWLSRLWHIYKTDVAKRRDIDINNFDEELDVFRNKFEESNYDFAQYALNNHWVDSLKNREEVEQTIANIVGWKDNKRSYNKVNFEQYLSVIKKPKINLGSQSQVAIIVAAGNIYDGKQLPGSIGGDSTAKLLEKARLNDQVKAVVLRIDSPGGSAFASEIIRREIDLLQAANKPVIASMSSTAASGGYWIASSADEIWAHPATITGSIGVFGMFMTFENTLDYLGVHTDGVKTTEWPPLTPTISLDEKVGDILQKSTERAYQRFLQLVSEHRNMTIEDANKIAQGRVWTGEQALELGLVDKLGNLAQAVKSAAEHAGLDGDYSTLTIEQDLTPQQQLVKEIFGQASSWLGHEQTTQINTQLQKQINQVIAEYHTLNKWNDPKGHYAWCVPCKIE</sequence>
<gene>
    <name evidence="9" type="primary">sppA</name>
    <name evidence="9" type="ORF">OLW01_03600</name>
</gene>
<protein>
    <submittedName>
        <fullName evidence="9">Signal peptide peptidase SppA</fullName>
    </submittedName>
</protein>
<feature type="transmembrane region" description="Helical" evidence="7">
    <location>
        <begin position="24"/>
        <end position="43"/>
    </location>
</feature>
<dbReference type="Pfam" id="PF01343">
    <property type="entry name" value="Peptidase_S49"/>
    <property type="match status" value="2"/>
</dbReference>
<dbReference type="RefSeq" id="WP_268075255.1">
    <property type="nucleotide sequence ID" value="NZ_CP109965.1"/>
</dbReference>
<dbReference type="InterPro" id="IPR004634">
    <property type="entry name" value="Pept_S49_pIV"/>
</dbReference>
<keyword evidence="3" id="KW-0645">Protease</keyword>
<dbReference type="PANTHER" id="PTHR33209">
    <property type="entry name" value="PROTEASE 4"/>
    <property type="match status" value="1"/>
</dbReference>
<evidence type="ECO:0000256" key="1">
    <source>
        <dbReference type="ARBA" id="ARBA00004370"/>
    </source>
</evidence>
<dbReference type="Gene3D" id="6.20.330.10">
    <property type="match status" value="1"/>
</dbReference>
<keyword evidence="10" id="KW-1185">Reference proteome</keyword>
<dbReference type="InterPro" id="IPR002142">
    <property type="entry name" value="Peptidase_S49"/>
</dbReference>
<evidence type="ECO:0000256" key="6">
    <source>
        <dbReference type="ARBA" id="ARBA00023136"/>
    </source>
</evidence>
<reference evidence="9" key="1">
    <citation type="submission" date="2022-10" db="EMBL/GenBank/DDBJ databases">
        <title>Catenovulum adriacola sp. nov. isolated in the Harbour of Susak.</title>
        <authorList>
            <person name="Schoch T."/>
            <person name="Reich S.J."/>
            <person name="Stoeferle S."/>
            <person name="Flaiz M."/>
            <person name="Kazda M."/>
            <person name="Riedel C.U."/>
            <person name="Duerre P."/>
        </authorList>
    </citation>
    <scope>NUCLEOTIDE SEQUENCE</scope>
    <source>
        <strain evidence="9">TS8</strain>
    </source>
</reference>